<dbReference type="SUPFAM" id="SSF161098">
    <property type="entry name" value="MetI-like"/>
    <property type="match status" value="1"/>
</dbReference>
<dbReference type="InterPro" id="IPR000515">
    <property type="entry name" value="MetI-like"/>
</dbReference>
<dbReference type="InterPro" id="IPR025966">
    <property type="entry name" value="OppC_N"/>
</dbReference>
<reference evidence="9 10" key="1">
    <citation type="submission" date="2024-03" db="EMBL/GenBank/DDBJ databases">
        <title>Human intestinal bacterial collection.</title>
        <authorList>
            <person name="Pauvert C."/>
            <person name="Hitch T.C.A."/>
            <person name="Clavel T."/>
        </authorList>
    </citation>
    <scope>NUCLEOTIDE SEQUENCE [LARGE SCALE GENOMIC DNA]</scope>
    <source>
        <strain evidence="9 10">CLA-AA-H78B</strain>
    </source>
</reference>
<evidence type="ECO:0000313" key="10">
    <source>
        <dbReference type="Proteomes" id="UP001470288"/>
    </source>
</evidence>
<name>A0ABV1HZG0_9FIRM</name>
<comment type="caution">
    <text evidence="9">The sequence shown here is derived from an EMBL/GenBank/DDBJ whole genome shotgun (WGS) entry which is preliminary data.</text>
</comment>
<dbReference type="PANTHER" id="PTHR43386">
    <property type="entry name" value="OLIGOPEPTIDE TRANSPORT SYSTEM PERMEASE PROTEIN APPC"/>
    <property type="match status" value="1"/>
</dbReference>
<organism evidence="9 10">
    <name type="scientific">Hominiventricola aquisgranensis</name>
    <dbReference type="NCBI Taxonomy" id="3133164"/>
    <lineage>
        <taxon>Bacteria</taxon>
        <taxon>Bacillati</taxon>
        <taxon>Bacillota</taxon>
        <taxon>Clostridia</taxon>
        <taxon>Lachnospirales</taxon>
        <taxon>Lachnospiraceae</taxon>
        <taxon>Hominiventricola</taxon>
    </lineage>
</organism>
<dbReference type="PROSITE" id="PS50928">
    <property type="entry name" value="ABC_TM1"/>
    <property type="match status" value="1"/>
</dbReference>
<sequence length="287" mass="31242">MNQEQQVTVRIQKVKKNRIWMKLIVFAGLAAALLLITIFAKYICPYDPYAQDLTQAMQPPSAAHLMGTDTYGRDMLSRVLIGAQTSISSTFALVAIITVFGTVVGIFCGYYGGIVDSVMMRISDVCLAFPGLVFAMTVAAILDGGVRNAVIALALISWPKYSRIARGQTLSIKNLPYMQASQLAGDSVLQMIFRHVLPNIAGPILVTSMLDIGTMMMEIAGLSFLGLGAQPPVAEWGSMMSSGRSMLQTYPWIVLSPGLAIFVSVVIFNLLGDTIRDYMDPKNTRSR</sequence>
<dbReference type="PANTHER" id="PTHR43386:SF25">
    <property type="entry name" value="PEPTIDE ABC TRANSPORTER PERMEASE PROTEIN"/>
    <property type="match status" value="1"/>
</dbReference>
<keyword evidence="5 7" id="KW-1133">Transmembrane helix</keyword>
<keyword evidence="10" id="KW-1185">Reference proteome</keyword>
<evidence type="ECO:0000256" key="6">
    <source>
        <dbReference type="ARBA" id="ARBA00023136"/>
    </source>
</evidence>
<dbReference type="InterPro" id="IPR035906">
    <property type="entry name" value="MetI-like_sf"/>
</dbReference>
<keyword evidence="3" id="KW-1003">Cell membrane</keyword>
<feature type="transmembrane region" description="Helical" evidence="7">
    <location>
        <begin position="91"/>
        <end position="113"/>
    </location>
</feature>
<feature type="transmembrane region" description="Helical" evidence="7">
    <location>
        <begin position="250"/>
        <end position="271"/>
    </location>
</feature>
<dbReference type="RefSeq" id="WP_118596249.1">
    <property type="nucleotide sequence ID" value="NZ_JBBMFC010000002.1"/>
</dbReference>
<evidence type="ECO:0000256" key="7">
    <source>
        <dbReference type="RuleBase" id="RU363032"/>
    </source>
</evidence>
<proteinExistence type="inferred from homology"/>
<evidence type="ECO:0000256" key="2">
    <source>
        <dbReference type="ARBA" id="ARBA00022448"/>
    </source>
</evidence>
<dbReference type="EMBL" id="JBBMFC010000002">
    <property type="protein sequence ID" value="MEQ2577555.1"/>
    <property type="molecule type" value="Genomic_DNA"/>
</dbReference>
<feature type="domain" description="ABC transmembrane type-1" evidence="8">
    <location>
        <begin position="87"/>
        <end position="272"/>
    </location>
</feature>
<feature type="transmembrane region" description="Helical" evidence="7">
    <location>
        <begin position="125"/>
        <end position="142"/>
    </location>
</feature>
<comment type="similarity">
    <text evidence="7">Belongs to the binding-protein-dependent transport system permease family.</text>
</comment>
<dbReference type="InterPro" id="IPR050366">
    <property type="entry name" value="BP-dependent_transpt_permease"/>
</dbReference>
<dbReference type="NCBIfam" id="NF045474">
    <property type="entry name" value="Opp2C"/>
    <property type="match status" value="1"/>
</dbReference>
<keyword evidence="2 7" id="KW-0813">Transport</keyword>
<dbReference type="Pfam" id="PF12911">
    <property type="entry name" value="OppC_N"/>
    <property type="match status" value="1"/>
</dbReference>
<dbReference type="CDD" id="cd06261">
    <property type="entry name" value="TM_PBP2"/>
    <property type="match status" value="1"/>
</dbReference>
<evidence type="ECO:0000256" key="4">
    <source>
        <dbReference type="ARBA" id="ARBA00022692"/>
    </source>
</evidence>
<evidence type="ECO:0000259" key="8">
    <source>
        <dbReference type="PROSITE" id="PS50928"/>
    </source>
</evidence>
<comment type="subcellular location">
    <subcellularLocation>
        <location evidence="1 7">Cell membrane</location>
        <topology evidence="1 7">Multi-pass membrane protein</topology>
    </subcellularLocation>
</comment>
<dbReference type="Proteomes" id="UP001470288">
    <property type="component" value="Unassembled WGS sequence"/>
</dbReference>
<keyword evidence="6 7" id="KW-0472">Membrane</keyword>
<dbReference type="InterPro" id="IPR053385">
    <property type="entry name" value="ABC_transport_permease"/>
</dbReference>
<feature type="transmembrane region" description="Helical" evidence="7">
    <location>
        <begin position="20"/>
        <end position="43"/>
    </location>
</feature>
<evidence type="ECO:0000256" key="3">
    <source>
        <dbReference type="ARBA" id="ARBA00022475"/>
    </source>
</evidence>
<gene>
    <name evidence="9" type="primary">nikC</name>
    <name evidence="9" type="ORF">WMO62_01710</name>
</gene>
<evidence type="ECO:0000256" key="5">
    <source>
        <dbReference type="ARBA" id="ARBA00022989"/>
    </source>
</evidence>
<evidence type="ECO:0000313" key="9">
    <source>
        <dbReference type="EMBL" id="MEQ2577555.1"/>
    </source>
</evidence>
<dbReference type="Gene3D" id="1.10.3720.10">
    <property type="entry name" value="MetI-like"/>
    <property type="match status" value="1"/>
</dbReference>
<keyword evidence="4 7" id="KW-0812">Transmembrane</keyword>
<protein>
    <submittedName>
        <fullName evidence="9">Nickel transporter permease</fullName>
    </submittedName>
</protein>
<evidence type="ECO:0000256" key="1">
    <source>
        <dbReference type="ARBA" id="ARBA00004651"/>
    </source>
</evidence>
<accession>A0ABV1HZG0</accession>
<dbReference type="Pfam" id="PF00528">
    <property type="entry name" value="BPD_transp_1"/>
    <property type="match status" value="1"/>
</dbReference>